<reference evidence="1 2" key="2">
    <citation type="journal article" date="2021" name="Curr. Genet.">
        <title>Genetic response to nitrogen starvation in the aggressive Eucalyptus foliar pathogen Teratosphaeria destructans.</title>
        <authorList>
            <person name="Havenga M."/>
            <person name="Wingfield B.D."/>
            <person name="Wingfield M.J."/>
            <person name="Dreyer L.L."/>
            <person name="Roets F."/>
            <person name="Aylward J."/>
        </authorList>
    </citation>
    <scope>NUCLEOTIDE SEQUENCE [LARGE SCALE GENOMIC DNA]</scope>
    <source>
        <strain evidence="1">CMW44962</strain>
    </source>
</reference>
<dbReference type="GO" id="GO:0005739">
    <property type="term" value="C:mitochondrion"/>
    <property type="evidence" value="ECO:0007669"/>
    <property type="project" value="TreeGrafter"/>
</dbReference>
<evidence type="ECO:0000313" key="2">
    <source>
        <dbReference type="Proteomes" id="UP001138500"/>
    </source>
</evidence>
<gene>
    <name evidence="1" type="ORF">Tdes44962_MAKER06156</name>
</gene>
<organism evidence="1 2">
    <name type="scientific">Teratosphaeria destructans</name>
    <dbReference type="NCBI Taxonomy" id="418781"/>
    <lineage>
        <taxon>Eukaryota</taxon>
        <taxon>Fungi</taxon>
        <taxon>Dikarya</taxon>
        <taxon>Ascomycota</taxon>
        <taxon>Pezizomycotina</taxon>
        <taxon>Dothideomycetes</taxon>
        <taxon>Dothideomycetidae</taxon>
        <taxon>Mycosphaerellales</taxon>
        <taxon>Teratosphaeriaceae</taxon>
        <taxon>Teratosphaeria</taxon>
    </lineage>
</organism>
<dbReference type="AlphaFoldDB" id="A0A9W7SIJ1"/>
<dbReference type="PANTHER" id="PTHR28002:SF1">
    <property type="entry name" value="MIOREX COMPLEX COMPONENT 11"/>
    <property type="match status" value="1"/>
</dbReference>
<evidence type="ECO:0000313" key="1">
    <source>
        <dbReference type="EMBL" id="KAH9809297.1"/>
    </source>
</evidence>
<sequence>MLPRRIANLRRFYSTSPPTPTPTSRISRLEARLPTFLHRFTTPLRDAPVSHITSFLLLHELTAVVPLFGLAAFFHYTDYLPPYLSEGAWVEDSVGRFARFARRRGWVGEGEGEVRGVEGRWWEEGGDGVRIVAELATAYAVIKALLPVRIVGCVVMTPWFARGVVRPVGRLVGRVVGGRGTRVGRIGGAGRSGAAGTGAIGGGVGGAGSGVK</sequence>
<dbReference type="PANTHER" id="PTHR28002">
    <property type="entry name" value="MIOREX COMPLEX COMPONENT 11"/>
    <property type="match status" value="1"/>
</dbReference>
<comment type="caution">
    <text evidence="1">The sequence shown here is derived from an EMBL/GenBank/DDBJ whole genome shotgun (WGS) entry which is preliminary data.</text>
</comment>
<protein>
    <submittedName>
        <fullName evidence="1">Uncharacterized protein</fullName>
    </submittedName>
</protein>
<dbReference type="OrthoDB" id="5580261at2759"/>
<keyword evidence="2" id="KW-1185">Reference proteome</keyword>
<dbReference type="Pfam" id="PF10306">
    <property type="entry name" value="FLILHELTA"/>
    <property type="match status" value="1"/>
</dbReference>
<dbReference type="Proteomes" id="UP001138500">
    <property type="component" value="Unassembled WGS sequence"/>
</dbReference>
<name>A0A9W7SIJ1_9PEZI</name>
<dbReference type="InterPro" id="IPR018811">
    <property type="entry name" value="MRX11"/>
</dbReference>
<dbReference type="EMBL" id="RIBY02002567">
    <property type="protein sequence ID" value="KAH9809297.1"/>
    <property type="molecule type" value="Genomic_DNA"/>
</dbReference>
<proteinExistence type="predicted"/>
<reference evidence="1 2" key="1">
    <citation type="journal article" date="2018" name="IMA Fungus">
        <title>IMA Genome-F 10: Nine draft genome sequences of Claviceps purpurea s.lat., including C. arundinis, C. humidiphila, and C. cf. spartinae, pseudomolecules for the pitch canker pathogen Fusarium circinatum, draft genome of Davidsoniella eucalypti, Grosmannia galeiformis, Quambalaria eucalypti, and Teratosphaeria destructans.</title>
        <authorList>
            <person name="Wingfield B.D."/>
            <person name="Liu M."/>
            <person name="Nguyen H.D."/>
            <person name="Lane F.A."/>
            <person name="Morgan S.W."/>
            <person name="De Vos L."/>
            <person name="Wilken P.M."/>
            <person name="Duong T.A."/>
            <person name="Aylward J."/>
            <person name="Coetzee M.P."/>
            <person name="Dadej K."/>
            <person name="De Beer Z.W."/>
            <person name="Findlay W."/>
            <person name="Havenga M."/>
            <person name="Kolarik M."/>
            <person name="Menzies J.G."/>
            <person name="Naidoo K."/>
            <person name="Pochopski O."/>
            <person name="Shoukouhi P."/>
            <person name="Santana Q.C."/>
            <person name="Seifert K.A."/>
            <person name="Soal N."/>
            <person name="Steenkamp E.T."/>
            <person name="Tatham C.T."/>
            <person name="van der Nest M.A."/>
            <person name="Wingfield M.J."/>
        </authorList>
    </citation>
    <scope>NUCLEOTIDE SEQUENCE [LARGE SCALE GENOMIC DNA]</scope>
    <source>
        <strain evidence="1">CMW44962</strain>
    </source>
</reference>
<accession>A0A9W7SIJ1</accession>